<evidence type="ECO:0000256" key="1">
    <source>
        <dbReference type="ARBA" id="ARBA00004141"/>
    </source>
</evidence>
<feature type="transmembrane region" description="Helical" evidence="5">
    <location>
        <begin position="46"/>
        <end position="67"/>
    </location>
</feature>
<sequence length="235" mass="26168">MLKFYTLRSARDIFCHIILILLPILLISFFSYIYSRYKIAAVTPLLTIGFALTFQIYGSALSFETLGQDFLSPMRNRLLATPANPVKIVLSILFSGIIVSFLQTFVVLIFSATILDIKFNNLFLILLVMLISVVFNQLFGSIILFLSKNVKTANSVTTLYGIVAPILAGLYFPLPDNIIINLFEKYLTPMALAQTAILGVMDNNLKNIAIGTIPLVILSLILFLLIKPLSKKVIL</sequence>
<evidence type="ECO:0000259" key="6">
    <source>
        <dbReference type="Pfam" id="PF12698"/>
    </source>
</evidence>
<dbReference type="KEGG" id="cia:BEN51_04935"/>
<name>A0A343JBC8_9CLOT</name>
<feature type="transmembrane region" description="Helical" evidence="5">
    <location>
        <begin position="158"/>
        <end position="174"/>
    </location>
</feature>
<evidence type="ECO:0000256" key="2">
    <source>
        <dbReference type="ARBA" id="ARBA00022692"/>
    </source>
</evidence>
<dbReference type="GO" id="GO:0140359">
    <property type="term" value="F:ABC-type transporter activity"/>
    <property type="evidence" value="ECO:0007669"/>
    <property type="project" value="InterPro"/>
</dbReference>
<evidence type="ECO:0000256" key="3">
    <source>
        <dbReference type="ARBA" id="ARBA00022989"/>
    </source>
</evidence>
<protein>
    <recommendedName>
        <fullName evidence="6">ABC-2 type transporter transmembrane domain-containing protein</fullName>
    </recommendedName>
</protein>
<dbReference type="PANTHER" id="PTHR43027:SF1">
    <property type="entry name" value="DOXORUBICIN RESISTANCE ABC TRANSPORTER PERMEASE PROTEIN DRRC-RELATED"/>
    <property type="match status" value="1"/>
</dbReference>
<accession>A0A343JBC8</accession>
<dbReference type="InterPro" id="IPR052902">
    <property type="entry name" value="ABC-2_transporter"/>
</dbReference>
<keyword evidence="4 5" id="KW-0472">Membrane</keyword>
<dbReference type="AlphaFoldDB" id="A0A343JBC8"/>
<feature type="domain" description="ABC-2 type transporter transmembrane" evidence="6">
    <location>
        <begin position="48"/>
        <end position="225"/>
    </location>
</feature>
<keyword evidence="8" id="KW-1185">Reference proteome</keyword>
<keyword evidence="2 5" id="KW-0812">Transmembrane</keyword>
<proteinExistence type="predicted"/>
<dbReference type="PANTHER" id="PTHR43027">
    <property type="entry name" value="DOXORUBICIN RESISTANCE ABC TRANSPORTER PERMEASE PROTEIN DRRC-RELATED"/>
    <property type="match status" value="1"/>
</dbReference>
<feature type="transmembrane region" description="Helical" evidence="5">
    <location>
        <begin position="122"/>
        <end position="146"/>
    </location>
</feature>
<reference evidence="7 8" key="1">
    <citation type="submission" date="2016-08" db="EMBL/GenBank/DDBJ databases">
        <title>Complete Genome Sequence Of The Indigo Reducing Clostridium isatidis DSM15098.</title>
        <authorList>
            <person name="Little G.T."/>
            <person name="Minton N.P."/>
        </authorList>
    </citation>
    <scope>NUCLEOTIDE SEQUENCE [LARGE SCALE GENOMIC DNA]</scope>
    <source>
        <strain evidence="7 8">DSM 15098</strain>
    </source>
</reference>
<dbReference type="OrthoDB" id="1864035at2"/>
<dbReference type="GO" id="GO:0016020">
    <property type="term" value="C:membrane"/>
    <property type="evidence" value="ECO:0007669"/>
    <property type="project" value="UniProtKB-SubCell"/>
</dbReference>
<dbReference type="InterPro" id="IPR013525">
    <property type="entry name" value="ABC2_TM"/>
</dbReference>
<dbReference type="Proteomes" id="UP000264883">
    <property type="component" value="Chromosome"/>
</dbReference>
<gene>
    <name evidence="7" type="ORF">BEN51_04935</name>
</gene>
<comment type="subcellular location">
    <subcellularLocation>
        <location evidence="1">Membrane</location>
        <topology evidence="1">Multi-pass membrane protein</topology>
    </subcellularLocation>
</comment>
<evidence type="ECO:0000313" key="7">
    <source>
        <dbReference type="EMBL" id="ASW42836.1"/>
    </source>
</evidence>
<keyword evidence="3 5" id="KW-1133">Transmembrane helix</keyword>
<dbReference type="RefSeq" id="WP_119864972.1">
    <property type="nucleotide sequence ID" value="NZ_CP016786.1"/>
</dbReference>
<feature type="transmembrane region" description="Helical" evidence="5">
    <location>
        <begin position="88"/>
        <end position="110"/>
    </location>
</feature>
<evidence type="ECO:0000313" key="8">
    <source>
        <dbReference type="Proteomes" id="UP000264883"/>
    </source>
</evidence>
<feature type="transmembrane region" description="Helical" evidence="5">
    <location>
        <begin position="12"/>
        <end position="34"/>
    </location>
</feature>
<feature type="transmembrane region" description="Helical" evidence="5">
    <location>
        <begin position="208"/>
        <end position="226"/>
    </location>
</feature>
<dbReference type="EMBL" id="CP016786">
    <property type="protein sequence ID" value="ASW42836.1"/>
    <property type="molecule type" value="Genomic_DNA"/>
</dbReference>
<evidence type="ECO:0000256" key="4">
    <source>
        <dbReference type="ARBA" id="ARBA00023136"/>
    </source>
</evidence>
<organism evidence="7 8">
    <name type="scientific">Clostridium isatidis</name>
    <dbReference type="NCBI Taxonomy" id="182773"/>
    <lineage>
        <taxon>Bacteria</taxon>
        <taxon>Bacillati</taxon>
        <taxon>Bacillota</taxon>
        <taxon>Clostridia</taxon>
        <taxon>Eubacteriales</taxon>
        <taxon>Clostridiaceae</taxon>
        <taxon>Clostridium</taxon>
    </lineage>
</organism>
<dbReference type="Pfam" id="PF12698">
    <property type="entry name" value="ABC2_membrane_3"/>
    <property type="match status" value="1"/>
</dbReference>
<evidence type="ECO:0000256" key="5">
    <source>
        <dbReference type="SAM" id="Phobius"/>
    </source>
</evidence>